<dbReference type="PROSITE" id="PS00108">
    <property type="entry name" value="PROTEIN_KINASE_ST"/>
    <property type="match status" value="1"/>
</dbReference>
<dbReference type="Gene3D" id="1.10.510.10">
    <property type="entry name" value="Transferase(Phosphotransferase) domain 1"/>
    <property type="match status" value="1"/>
</dbReference>
<dbReference type="InterPro" id="IPR000719">
    <property type="entry name" value="Prot_kinase_dom"/>
</dbReference>
<dbReference type="OrthoDB" id="6111975at2"/>
<evidence type="ECO:0000256" key="3">
    <source>
        <dbReference type="ARBA" id="ARBA00022679"/>
    </source>
</evidence>
<evidence type="ECO:0000259" key="9">
    <source>
        <dbReference type="PROSITE" id="PS50011"/>
    </source>
</evidence>
<protein>
    <recommendedName>
        <fullName evidence="1">non-specific serine/threonine protein kinase</fullName>
        <ecNumber evidence="1">2.7.11.1</ecNumber>
    </recommendedName>
</protein>
<feature type="domain" description="Protein kinase" evidence="9">
    <location>
        <begin position="105"/>
        <end position="368"/>
    </location>
</feature>
<reference evidence="10 11" key="1">
    <citation type="submission" date="2019-02" db="EMBL/GenBank/DDBJ databases">
        <title>Deep-cultivation of Planctomycetes and their phenomic and genomic characterization uncovers novel biology.</title>
        <authorList>
            <person name="Wiegand S."/>
            <person name="Jogler M."/>
            <person name="Boedeker C."/>
            <person name="Pinto D."/>
            <person name="Vollmers J."/>
            <person name="Rivas-Marin E."/>
            <person name="Kohn T."/>
            <person name="Peeters S.H."/>
            <person name="Heuer A."/>
            <person name="Rast P."/>
            <person name="Oberbeckmann S."/>
            <person name="Bunk B."/>
            <person name="Jeske O."/>
            <person name="Meyerdierks A."/>
            <person name="Storesund J.E."/>
            <person name="Kallscheuer N."/>
            <person name="Luecker S."/>
            <person name="Lage O.M."/>
            <person name="Pohl T."/>
            <person name="Merkel B.J."/>
            <person name="Hornburger P."/>
            <person name="Mueller R.-W."/>
            <person name="Bruemmer F."/>
            <person name="Labrenz M."/>
            <person name="Spormann A.M."/>
            <person name="Op den Camp H."/>
            <person name="Overmann J."/>
            <person name="Amann R."/>
            <person name="Jetten M.S.M."/>
            <person name="Mascher T."/>
            <person name="Medema M.H."/>
            <person name="Devos D.P."/>
            <person name="Kaster A.-K."/>
            <person name="Ovreas L."/>
            <person name="Rohde M."/>
            <person name="Galperin M.Y."/>
            <person name="Jogler C."/>
        </authorList>
    </citation>
    <scope>NUCLEOTIDE SEQUENCE [LARGE SCALE GENOMIC DNA]</scope>
    <source>
        <strain evidence="10 11">Mal4</strain>
    </source>
</reference>
<feature type="transmembrane region" description="Helical" evidence="8">
    <location>
        <begin position="451"/>
        <end position="470"/>
    </location>
</feature>
<keyword evidence="8" id="KW-0812">Transmembrane</keyword>
<feature type="transmembrane region" description="Helical" evidence="8">
    <location>
        <begin position="499"/>
        <end position="520"/>
    </location>
</feature>
<dbReference type="GO" id="GO:0004674">
    <property type="term" value="F:protein serine/threonine kinase activity"/>
    <property type="evidence" value="ECO:0007669"/>
    <property type="project" value="UniProtKB-KW"/>
</dbReference>
<dbReference type="EC" id="2.7.11.1" evidence="1"/>
<keyword evidence="8" id="KW-0472">Membrane</keyword>
<feature type="binding site" evidence="7">
    <location>
        <position position="134"/>
    </location>
    <ligand>
        <name>ATP</name>
        <dbReference type="ChEBI" id="CHEBI:30616"/>
    </ligand>
</feature>
<dbReference type="InterPro" id="IPR011009">
    <property type="entry name" value="Kinase-like_dom_sf"/>
</dbReference>
<keyword evidence="5 10" id="KW-0418">Kinase</keyword>
<dbReference type="EMBL" id="CP036275">
    <property type="protein sequence ID" value="QDU41056.1"/>
    <property type="molecule type" value="Genomic_DNA"/>
</dbReference>
<dbReference type="Proteomes" id="UP000320496">
    <property type="component" value="Chromosome"/>
</dbReference>
<evidence type="ECO:0000256" key="8">
    <source>
        <dbReference type="SAM" id="Phobius"/>
    </source>
</evidence>
<feature type="transmembrane region" description="Helical" evidence="8">
    <location>
        <begin position="476"/>
        <end position="494"/>
    </location>
</feature>
<dbReference type="Gene3D" id="3.30.200.20">
    <property type="entry name" value="Phosphorylase Kinase, domain 1"/>
    <property type="match status" value="1"/>
</dbReference>
<gene>
    <name evidence="10" type="primary">pknB_31</name>
    <name evidence="10" type="ORF">Mal4_54210</name>
</gene>
<feature type="transmembrane region" description="Helical" evidence="8">
    <location>
        <begin position="526"/>
        <end position="545"/>
    </location>
</feature>
<dbReference type="PROSITE" id="PS00107">
    <property type="entry name" value="PROTEIN_KINASE_ATP"/>
    <property type="match status" value="1"/>
</dbReference>
<dbReference type="KEGG" id="mri:Mal4_54210"/>
<dbReference type="InterPro" id="IPR008271">
    <property type="entry name" value="Ser/Thr_kinase_AS"/>
</dbReference>
<feature type="transmembrane region" description="Helical" evidence="8">
    <location>
        <begin position="419"/>
        <end position="439"/>
    </location>
</feature>
<keyword evidence="2" id="KW-0723">Serine/threonine-protein kinase</keyword>
<keyword evidence="11" id="KW-1185">Reference proteome</keyword>
<evidence type="ECO:0000256" key="4">
    <source>
        <dbReference type="ARBA" id="ARBA00022741"/>
    </source>
</evidence>
<dbReference type="SMART" id="SM00220">
    <property type="entry name" value="S_TKc"/>
    <property type="match status" value="1"/>
</dbReference>
<evidence type="ECO:0000256" key="2">
    <source>
        <dbReference type="ARBA" id="ARBA00022527"/>
    </source>
</evidence>
<dbReference type="PANTHER" id="PTHR43289">
    <property type="entry name" value="MITOGEN-ACTIVATED PROTEIN KINASE KINASE KINASE 20-RELATED"/>
    <property type="match status" value="1"/>
</dbReference>
<accession>A0A517ZF19</accession>
<keyword evidence="8" id="KW-1133">Transmembrane helix</keyword>
<sequence>MTPHPPDSGSDDEFDEHEQRLFEVLDEFVERGQLESSRVSPAEQFPDLPDLLDCLGSLESLAEVTAPRPPAAVGETVLFGEASGPPSASHGSSTFNLENRLFGPYRLIEQIGSGGMGVVYRAEHQSLRSIVALKMIRSRQLATDEEISRFYREARAAAAVSHPNIVSVHDVGEFDGHHYLAMDYVEGDNLADLLQSGPLEPNRAAEILMQVARAAEYLHRHSVVHRDLKPSNILLDADGRPRVTDFGLAKVFDTDDSQTRTGTIIGTPAYMSPEQASGKASAVSPLSDVYSLGAILYEMLTGQPPFRYENPLDTLLSVLESEPTPPSRLRTGVPADLERICLTCLEKDPERRYPSAAALADDLQHVIAEEPITLPATNWWHRLSRWARREPELVSRCVGIVPAATIIQVNYQLSSDIRMYDHAVVMLALLLWLLVAVVLQKLQNRVTAPRLIPSGWCLADATFFTASVAFGARQPIELLLIGYPALIVASGLWFQVRLVWLMTAASLVGFDFLLLTSLAPDTPRQYPWMYAAALIAIGAIVAWQVRRIRILSDLFERKSG</sequence>
<dbReference type="SUPFAM" id="SSF56112">
    <property type="entry name" value="Protein kinase-like (PK-like)"/>
    <property type="match status" value="1"/>
</dbReference>
<dbReference type="AlphaFoldDB" id="A0A517ZF19"/>
<dbReference type="CDD" id="cd14014">
    <property type="entry name" value="STKc_PknB_like"/>
    <property type="match status" value="1"/>
</dbReference>
<evidence type="ECO:0000256" key="6">
    <source>
        <dbReference type="ARBA" id="ARBA00022840"/>
    </source>
</evidence>
<dbReference type="RefSeq" id="WP_145372279.1">
    <property type="nucleotide sequence ID" value="NZ_CP036275.1"/>
</dbReference>
<organism evidence="10 11">
    <name type="scientific">Maioricimonas rarisocia</name>
    <dbReference type="NCBI Taxonomy" id="2528026"/>
    <lineage>
        <taxon>Bacteria</taxon>
        <taxon>Pseudomonadati</taxon>
        <taxon>Planctomycetota</taxon>
        <taxon>Planctomycetia</taxon>
        <taxon>Planctomycetales</taxon>
        <taxon>Planctomycetaceae</taxon>
        <taxon>Maioricimonas</taxon>
    </lineage>
</organism>
<keyword evidence="4 7" id="KW-0547">Nucleotide-binding</keyword>
<evidence type="ECO:0000256" key="5">
    <source>
        <dbReference type="ARBA" id="ARBA00022777"/>
    </source>
</evidence>
<evidence type="ECO:0000256" key="7">
    <source>
        <dbReference type="PROSITE-ProRule" id="PRU10141"/>
    </source>
</evidence>
<evidence type="ECO:0000313" key="10">
    <source>
        <dbReference type="EMBL" id="QDU41056.1"/>
    </source>
</evidence>
<dbReference type="InterPro" id="IPR017441">
    <property type="entry name" value="Protein_kinase_ATP_BS"/>
</dbReference>
<dbReference type="PANTHER" id="PTHR43289:SF6">
    <property type="entry name" value="SERINE_THREONINE-PROTEIN KINASE NEKL-3"/>
    <property type="match status" value="1"/>
</dbReference>
<dbReference type="Pfam" id="PF00069">
    <property type="entry name" value="Pkinase"/>
    <property type="match status" value="1"/>
</dbReference>
<keyword evidence="3 10" id="KW-0808">Transferase</keyword>
<dbReference type="GO" id="GO:0005524">
    <property type="term" value="F:ATP binding"/>
    <property type="evidence" value="ECO:0007669"/>
    <property type="project" value="UniProtKB-UniRule"/>
</dbReference>
<dbReference type="PROSITE" id="PS50011">
    <property type="entry name" value="PROTEIN_KINASE_DOM"/>
    <property type="match status" value="1"/>
</dbReference>
<dbReference type="FunFam" id="1.10.510.10:FF:000021">
    <property type="entry name" value="Serine/threonine protein kinase"/>
    <property type="match status" value="1"/>
</dbReference>
<evidence type="ECO:0000256" key="1">
    <source>
        <dbReference type="ARBA" id="ARBA00012513"/>
    </source>
</evidence>
<proteinExistence type="predicted"/>
<evidence type="ECO:0000313" key="11">
    <source>
        <dbReference type="Proteomes" id="UP000320496"/>
    </source>
</evidence>
<keyword evidence="6 7" id="KW-0067">ATP-binding</keyword>
<name>A0A517ZF19_9PLAN</name>